<feature type="region of interest" description="Disordered" evidence="7">
    <location>
        <begin position="606"/>
        <end position="626"/>
    </location>
</feature>
<dbReference type="FunFam" id="3.30.200.20:FF:000387">
    <property type="entry name" value="Serine/threonine-protein kinase STE11"/>
    <property type="match status" value="1"/>
</dbReference>
<dbReference type="GO" id="GO:0004709">
    <property type="term" value="F:MAP kinase kinase kinase activity"/>
    <property type="evidence" value="ECO:0007669"/>
    <property type="project" value="EnsemblFungi"/>
</dbReference>
<feature type="region of interest" description="Disordered" evidence="7">
    <location>
        <begin position="717"/>
        <end position="770"/>
    </location>
</feature>
<keyword evidence="5 6" id="KW-0067">ATP-binding</keyword>
<reference evidence="9 10" key="1">
    <citation type="journal article" date="2011" name="Proc. Natl. Acad. Sci. U.S.A.">
        <title>Evolutionary erosion of yeast sex chromosomes by mating-type switching accidents.</title>
        <authorList>
            <person name="Gordon J.L."/>
            <person name="Armisen D."/>
            <person name="Proux-Wera E."/>
            <person name="Oheigeartaigh S.S."/>
            <person name="Byrne K.P."/>
            <person name="Wolfe K.H."/>
        </authorList>
    </citation>
    <scope>NUCLEOTIDE SEQUENCE [LARGE SCALE GENOMIC DNA]</scope>
    <source>
        <strain evidence="10">ATCC 24235 / CBS 4417 / NBRC 1672 / NRRL Y-8282 / UCD 70-5</strain>
    </source>
</reference>
<name>G8BXH0_TETPH</name>
<evidence type="ECO:0000313" key="9">
    <source>
        <dbReference type="EMBL" id="CCE64598.1"/>
    </source>
</evidence>
<dbReference type="SUPFAM" id="SSF56112">
    <property type="entry name" value="Protein kinase-like (PK-like)"/>
    <property type="match status" value="1"/>
</dbReference>
<feature type="compositionally biased region" description="Polar residues" evidence="7">
    <location>
        <begin position="610"/>
        <end position="622"/>
    </location>
</feature>
<comment type="similarity">
    <text evidence="1">Belongs to the protein kinase superfamily. STE Ser/Thr protein kinase family. MAP kinase kinase kinase subfamily.</text>
</comment>
<dbReference type="Pfam" id="PF00069">
    <property type="entry name" value="Pkinase"/>
    <property type="match status" value="1"/>
</dbReference>
<dbReference type="SMART" id="SM00220">
    <property type="entry name" value="S_TKc"/>
    <property type="match status" value="1"/>
</dbReference>
<dbReference type="HOGENOM" id="CLU_002516_0_0_1"/>
<dbReference type="PANTHER" id="PTHR48016:SF48">
    <property type="entry name" value="SERINE_THREONINE-PROTEIN KINASE BCK1_SLK1_SSP31"/>
    <property type="match status" value="1"/>
</dbReference>
<dbReference type="GO" id="GO:0030968">
    <property type="term" value="P:endoplasmic reticulum unfolded protein response"/>
    <property type="evidence" value="ECO:0007669"/>
    <property type="project" value="EnsemblFungi"/>
</dbReference>
<dbReference type="InterPro" id="IPR000719">
    <property type="entry name" value="Prot_kinase_dom"/>
</dbReference>
<evidence type="ECO:0000256" key="7">
    <source>
        <dbReference type="SAM" id="MobiDB-lite"/>
    </source>
</evidence>
<evidence type="ECO:0000256" key="6">
    <source>
        <dbReference type="PROSITE-ProRule" id="PRU10141"/>
    </source>
</evidence>
<keyword evidence="3 6" id="KW-0547">Nucleotide-binding</keyword>
<dbReference type="GO" id="GO:0005524">
    <property type="term" value="F:ATP binding"/>
    <property type="evidence" value="ECO:0007669"/>
    <property type="project" value="UniProtKB-UniRule"/>
</dbReference>
<evidence type="ECO:0000256" key="4">
    <source>
        <dbReference type="ARBA" id="ARBA00022777"/>
    </source>
</evidence>
<evidence type="ECO:0000256" key="2">
    <source>
        <dbReference type="ARBA" id="ARBA00022679"/>
    </source>
</evidence>
<evidence type="ECO:0000256" key="1">
    <source>
        <dbReference type="ARBA" id="ARBA00006529"/>
    </source>
</evidence>
<evidence type="ECO:0000259" key="8">
    <source>
        <dbReference type="PROSITE" id="PS50011"/>
    </source>
</evidence>
<dbReference type="STRING" id="1071381.G8BXH0"/>
<dbReference type="GO" id="GO:0030010">
    <property type="term" value="P:establishment of cell polarity"/>
    <property type="evidence" value="ECO:0007669"/>
    <property type="project" value="EnsemblFungi"/>
</dbReference>
<dbReference type="EMBL" id="HE612864">
    <property type="protein sequence ID" value="CCE64598.1"/>
    <property type="molecule type" value="Genomic_DNA"/>
</dbReference>
<dbReference type="PROSITE" id="PS50011">
    <property type="entry name" value="PROTEIN_KINASE_DOM"/>
    <property type="match status" value="1"/>
</dbReference>
<feature type="binding site" evidence="6">
    <location>
        <position position="1164"/>
    </location>
    <ligand>
        <name>ATP</name>
        <dbReference type="ChEBI" id="CHEBI:30616"/>
    </ligand>
</feature>
<dbReference type="PROSITE" id="PS00108">
    <property type="entry name" value="PROTEIN_KINASE_ST"/>
    <property type="match status" value="1"/>
</dbReference>
<feature type="compositionally biased region" description="Low complexity" evidence="7">
    <location>
        <begin position="1"/>
        <end position="42"/>
    </location>
</feature>
<feature type="domain" description="Protein kinase" evidence="8">
    <location>
        <begin position="1135"/>
        <end position="1400"/>
    </location>
</feature>
<dbReference type="GO" id="GO:0010447">
    <property type="term" value="P:response to acidic pH"/>
    <property type="evidence" value="ECO:0007669"/>
    <property type="project" value="EnsemblFungi"/>
</dbReference>
<feature type="region of interest" description="Disordered" evidence="7">
    <location>
        <begin position="1"/>
        <end position="50"/>
    </location>
</feature>
<feature type="region of interest" description="Disordered" evidence="7">
    <location>
        <begin position="1019"/>
        <end position="1059"/>
    </location>
</feature>
<proteinExistence type="inferred from homology"/>
<sequence length="1434" mass="160264">MQFTKRLSNVSHSRSSSASSLAHNASGSPTSNSSKQSLNLNKHSSKKTKEKIVLSITEQPILSHSQSSSMSSSNGNINTYLSNGGTIYEELDNEVNNTLRKSINSNVLKPTTSGQYLHISPMERENSNSSNNIILPWDTTDPNKWTTERIVLWLKFYEFPDLWIRFFEKHQINGNNFIRLLAKENFALYEKYLPESKAGSYNRFQHLLKETMSKNVTYNYGRNKNSDKMKPTRSSSEANNIPTKLADPTTTRSTSDSIVNTTKVPTGSSKFKEANVSINKHKKTKSTSSIYRRSFISLRSAANFSQPPTKSHNDINLKIPIQDVTNQNPKLLSSKSATTPPMSPNIFRRHQKSNSSDSSLFNFLFGTTAGTTPNTSTAKLQPHFKGTNEPTVSNKSTKSVIASSDSNNATLTSQKFDKNSQSKSQEYNSIIHPTKSADATLTRPSKITLPQTNLSFENVTDTTADRIEINFNVEKKDEDKTENVKESKSSDFKDSSKNNGILLIDDKYKPVPIESNIGSPYILITKDNSFFYPIPWNPEKSLEKFKEHILHVLSLKGKPVTIHLTDYENDPGHSLPDTLVTKLLAELPKNDTLKFLIKDRSKPHLRSRAATVSSEPNVSLRSVKSRGSVRSINSTNINSIDQFTITSSDTNSYDDRVSSSAKRYPQTPSHYYDYTNSEETNYWNVKDNHDDASSLKLKSKQSLSNLHAEKSISYFSTPDSRTSDFVSKEDLTETDSRKLSQSELAPKRDAPKAPGSISPQQRLSLSKKSSLKLKRAATKLTYSGSVNSPPKLQHGSPEYKAQPIEATVSSYTPASTHVLVPQPYKGASDFSRKSKADDEIPTASILKQITANRKNSMSSVLTKRPSIGSRANSKRIISSSSAADVFEENIINFSDAPNLSESDTDDSLDEIIWTKKKDHDDNNDGRSNDTDDNSDSSDDIIWSNANSSKNSINKYHDATNILEDEGDIHASRIKDGNNHLEQNSLQKGNDGLSRKMTLRPSPEEVYKNLEKFFPEANLDKPVLEGPTPPSSPNIGNQSFPNRGHTANTDLSSTAGSSDTKADVMNKSFFSSKPLKRTKTIRTIAHEASKARKNSRKITRQNTKMWGTKIFEVTDTQGLPINKSKNSRGEYNEFAWMKGEMIGKGSFGAVFLSLNITTGEMMAVKQIEVPSYGSQSETMLNTVEAMKSEVSTLKDLDHLNIVQYLGFEMKHNIYSLFLEYVAGGSVGSLIRMYGRFDDKLIRHLTNQVLEGLSYLHSQGILHRDMKADNLLLDQDGICKISDFGISKKSEDIYSNSEMTMRGTVFWMAPEMVDTKQGYNAKVDIWSLGCVVLEMFAGKRPWSNFEVVTAMYKIGQSKSAPPIPEDTKDLISPTAKNFLNQCFHIDPKERPTAGQLLEHPFCYNDDSFIFNKTKLAEFIKSNDKINSTKLRITSQE</sequence>
<evidence type="ECO:0000256" key="3">
    <source>
        <dbReference type="ARBA" id="ARBA00022741"/>
    </source>
</evidence>
<evidence type="ECO:0000313" key="10">
    <source>
        <dbReference type="Proteomes" id="UP000005666"/>
    </source>
</evidence>
<dbReference type="KEGG" id="tpf:TPHA_0I00920"/>
<keyword evidence="10" id="KW-1185">Reference proteome</keyword>
<feature type="region of interest" description="Disordered" evidence="7">
    <location>
        <begin position="218"/>
        <end position="266"/>
    </location>
</feature>
<dbReference type="InterPro" id="IPR011009">
    <property type="entry name" value="Kinase-like_dom_sf"/>
</dbReference>
<feature type="region of interest" description="Disordered" evidence="7">
    <location>
        <begin position="372"/>
        <end position="425"/>
    </location>
</feature>
<dbReference type="SUPFAM" id="SSF47769">
    <property type="entry name" value="SAM/Pointed domain"/>
    <property type="match status" value="1"/>
</dbReference>
<dbReference type="eggNOG" id="KOG0198">
    <property type="taxonomic scope" value="Eukaryota"/>
</dbReference>
<dbReference type="InterPro" id="IPR017441">
    <property type="entry name" value="Protein_kinase_ATP_BS"/>
</dbReference>
<dbReference type="InterPro" id="IPR050538">
    <property type="entry name" value="MAP_kinase_kinase_kinase"/>
</dbReference>
<gene>
    <name evidence="9" type="primary">TPHA0I00920</name>
    <name evidence="9" type="ordered locus">TPHA_0I00920</name>
</gene>
<dbReference type="GO" id="GO:0060237">
    <property type="term" value="P:regulation of fungal-type cell wall organization"/>
    <property type="evidence" value="ECO:0007669"/>
    <property type="project" value="EnsemblFungi"/>
</dbReference>
<protein>
    <recommendedName>
        <fullName evidence="8">Protein kinase domain-containing protein</fullName>
    </recommendedName>
</protein>
<dbReference type="Gene3D" id="1.10.510.10">
    <property type="entry name" value="Transferase(Phosphotransferase) domain 1"/>
    <property type="match status" value="1"/>
</dbReference>
<feature type="region of interest" description="Disordered" evidence="7">
    <location>
        <begin position="917"/>
        <end position="937"/>
    </location>
</feature>
<dbReference type="InterPro" id="IPR008271">
    <property type="entry name" value="Ser/Thr_kinase_AS"/>
</dbReference>
<evidence type="ECO:0000256" key="5">
    <source>
        <dbReference type="ARBA" id="ARBA00022840"/>
    </source>
</evidence>
<dbReference type="GO" id="GO:0000425">
    <property type="term" value="P:pexophagy"/>
    <property type="evidence" value="ECO:0007669"/>
    <property type="project" value="EnsemblFungi"/>
</dbReference>
<feature type="compositionally biased region" description="Basic and acidic residues" evidence="7">
    <location>
        <begin position="917"/>
        <end position="929"/>
    </location>
</feature>
<keyword evidence="2" id="KW-0808">Transferase</keyword>
<feature type="compositionally biased region" description="Polar residues" evidence="7">
    <location>
        <begin position="232"/>
        <end position="266"/>
    </location>
</feature>
<feature type="compositionally biased region" description="Polar residues" evidence="7">
    <location>
        <begin position="1032"/>
        <end position="1058"/>
    </location>
</feature>
<dbReference type="GeneID" id="11534324"/>
<feature type="region of interest" description="Disordered" evidence="7">
    <location>
        <begin position="856"/>
        <end position="875"/>
    </location>
</feature>
<dbReference type="PROSITE" id="PS00107">
    <property type="entry name" value="PROTEIN_KINASE_ATP"/>
    <property type="match status" value="1"/>
</dbReference>
<feature type="region of interest" description="Disordered" evidence="7">
    <location>
        <begin position="648"/>
        <end position="673"/>
    </location>
</feature>
<organism evidence="9 10">
    <name type="scientific">Tetrapisispora phaffii (strain ATCC 24235 / CBS 4417 / NBRC 1672 / NRRL Y-8282 / UCD 70-5)</name>
    <name type="common">Yeast</name>
    <name type="synonym">Fabospora phaffii</name>
    <dbReference type="NCBI Taxonomy" id="1071381"/>
    <lineage>
        <taxon>Eukaryota</taxon>
        <taxon>Fungi</taxon>
        <taxon>Dikarya</taxon>
        <taxon>Ascomycota</taxon>
        <taxon>Saccharomycotina</taxon>
        <taxon>Saccharomycetes</taxon>
        <taxon>Saccharomycetales</taxon>
        <taxon>Saccharomycetaceae</taxon>
        <taxon>Tetrapisispora</taxon>
    </lineage>
</organism>
<dbReference type="RefSeq" id="XP_003687032.1">
    <property type="nucleotide sequence ID" value="XM_003686984.1"/>
</dbReference>
<dbReference type="OrthoDB" id="266718at2759"/>
<dbReference type="PANTHER" id="PTHR48016">
    <property type="entry name" value="MAP KINASE KINASE KINASE SSK2-RELATED-RELATED"/>
    <property type="match status" value="1"/>
</dbReference>
<feature type="region of interest" description="Disordered" evidence="7">
    <location>
        <begin position="976"/>
        <end position="996"/>
    </location>
</feature>
<feature type="compositionally biased region" description="Polar residues" evidence="7">
    <location>
        <begin position="658"/>
        <end position="673"/>
    </location>
</feature>
<dbReference type="OMA" id="PWSNFEV"/>
<dbReference type="GO" id="GO:0000196">
    <property type="term" value="P:cell integrity MAPK cascade"/>
    <property type="evidence" value="ECO:0007669"/>
    <property type="project" value="EnsemblFungi"/>
</dbReference>
<dbReference type="Proteomes" id="UP000005666">
    <property type="component" value="Chromosome 9"/>
</dbReference>
<feature type="compositionally biased region" description="Basic and acidic residues" evidence="7">
    <location>
        <begin position="726"/>
        <end position="751"/>
    </location>
</feature>
<keyword evidence="4" id="KW-0418">Kinase</keyword>
<dbReference type="FunFam" id="1.10.510.10:FF:000182">
    <property type="entry name" value="MAP kinase kinase kinase mkh1"/>
    <property type="match status" value="1"/>
</dbReference>
<feature type="compositionally biased region" description="Polar residues" evidence="7">
    <location>
        <begin position="388"/>
        <end position="414"/>
    </location>
</feature>
<accession>G8BXH0</accession>
<dbReference type="InterPro" id="IPR013761">
    <property type="entry name" value="SAM/pointed_sf"/>
</dbReference>